<protein>
    <recommendedName>
        <fullName evidence="5">Zn(2)-C6 fungal-type domain-containing protein</fullName>
    </recommendedName>
</protein>
<evidence type="ECO:0000313" key="6">
    <source>
        <dbReference type="EMBL" id="GAD92587.1"/>
    </source>
</evidence>
<dbReference type="PANTHER" id="PTHR31668">
    <property type="entry name" value="GLUCOSE TRANSPORT TRANSCRIPTION REGULATOR RGT1-RELATED-RELATED"/>
    <property type="match status" value="1"/>
</dbReference>
<dbReference type="CDD" id="cd12148">
    <property type="entry name" value="fungal_TF_MHR"/>
    <property type="match status" value="1"/>
</dbReference>
<dbReference type="SMART" id="SM00066">
    <property type="entry name" value="GAL4"/>
    <property type="match status" value="1"/>
</dbReference>
<dbReference type="PROSITE" id="PS00463">
    <property type="entry name" value="ZN2_CY6_FUNGAL_1"/>
    <property type="match status" value="1"/>
</dbReference>
<dbReference type="CDD" id="cd00067">
    <property type="entry name" value="GAL4"/>
    <property type="match status" value="1"/>
</dbReference>
<dbReference type="OrthoDB" id="4132249at2759"/>
<comment type="caution">
    <text evidence="6">The sequence shown here is derived from an EMBL/GenBank/DDBJ whole genome shotgun (WGS) entry which is preliminary data.</text>
</comment>
<keyword evidence="2" id="KW-0238">DNA-binding</keyword>
<dbReference type="Proteomes" id="UP000018001">
    <property type="component" value="Unassembled WGS sequence"/>
</dbReference>
<keyword evidence="1" id="KW-0805">Transcription regulation</keyword>
<dbReference type="InterPro" id="IPR001138">
    <property type="entry name" value="Zn2Cys6_DnaBD"/>
</dbReference>
<keyword evidence="7" id="KW-1185">Reference proteome</keyword>
<name>V5FVG2_BYSSN</name>
<organism evidence="6 7">
    <name type="scientific">Byssochlamys spectabilis (strain No. 5 / NBRC 109023)</name>
    <name type="common">Paecilomyces variotii</name>
    <dbReference type="NCBI Taxonomy" id="1356009"/>
    <lineage>
        <taxon>Eukaryota</taxon>
        <taxon>Fungi</taxon>
        <taxon>Dikarya</taxon>
        <taxon>Ascomycota</taxon>
        <taxon>Pezizomycotina</taxon>
        <taxon>Eurotiomycetes</taxon>
        <taxon>Eurotiomycetidae</taxon>
        <taxon>Eurotiales</taxon>
        <taxon>Thermoascaceae</taxon>
        <taxon>Paecilomyces</taxon>
    </lineage>
</organism>
<proteinExistence type="predicted"/>
<feature type="domain" description="Zn(2)-C6 fungal-type" evidence="5">
    <location>
        <begin position="6"/>
        <end position="35"/>
    </location>
</feature>
<evidence type="ECO:0000256" key="2">
    <source>
        <dbReference type="ARBA" id="ARBA00023125"/>
    </source>
</evidence>
<dbReference type="HOGENOM" id="CLU_016574_3_1_1"/>
<dbReference type="Gene3D" id="4.10.240.10">
    <property type="entry name" value="Zn(2)-C6 fungal-type DNA-binding domain"/>
    <property type="match status" value="1"/>
</dbReference>
<dbReference type="PROSITE" id="PS50048">
    <property type="entry name" value="ZN2_CY6_FUNGAL_2"/>
    <property type="match status" value="1"/>
</dbReference>
<accession>V5FVG2</accession>
<dbReference type="GO" id="GO:0000981">
    <property type="term" value="F:DNA-binding transcription factor activity, RNA polymerase II-specific"/>
    <property type="evidence" value="ECO:0007669"/>
    <property type="project" value="InterPro"/>
</dbReference>
<keyword evidence="4" id="KW-0539">Nucleus</keyword>
<dbReference type="EMBL" id="BAUL01000030">
    <property type="protein sequence ID" value="GAD92587.1"/>
    <property type="molecule type" value="Genomic_DNA"/>
</dbReference>
<evidence type="ECO:0000259" key="5">
    <source>
        <dbReference type="PROSITE" id="PS50048"/>
    </source>
</evidence>
<dbReference type="GO" id="GO:0008270">
    <property type="term" value="F:zinc ion binding"/>
    <property type="evidence" value="ECO:0007669"/>
    <property type="project" value="InterPro"/>
</dbReference>
<gene>
    <name evidence="6" type="ORF">PVAR5_1180</name>
</gene>
<evidence type="ECO:0000313" key="7">
    <source>
        <dbReference type="Proteomes" id="UP000018001"/>
    </source>
</evidence>
<dbReference type="eggNOG" id="ENOG502RXSB">
    <property type="taxonomic scope" value="Eukaryota"/>
</dbReference>
<dbReference type="PANTHER" id="PTHR31668:SF20">
    <property type="entry name" value="ZN(II)2CYS6 TRANSCRIPTION FACTOR (EUROFUNG)"/>
    <property type="match status" value="1"/>
</dbReference>
<dbReference type="AlphaFoldDB" id="V5FVG2"/>
<dbReference type="Pfam" id="PF00172">
    <property type="entry name" value="Zn_clus"/>
    <property type="match status" value="1"/>
</dbReference>
<dbReference type="SUPFAM" id="SSF57701">
    <property type="entry name" value="Zn2/Cys6 DNA-binding domain"/>
    <property type="match status" value="1"/>
</dbReference>
<dbReference type="InterPro" id="IPR036864">
    <property type="entry name" value="Zn2-C6_fun-type_DNA-bd_sf"/>
</dbReference>
<dbReference type="GO" id="GO:0003677">
    <property type="term" value="F:DNA binding"/>
    <property type="evidence" value="ECO:0007669"/>
    <property type="project" value="UniProtKB-KW"/>
</dbReference>
<evidence type="ECO:0000256" key="3">
    <source>
        <dbReference type="ARBA" id="ARBA00023163"/>
    </source>
</evidence>
<evidence type="ECO:0000256" key="1">
    <source>
        <dbReference type="ARBA" id="ARBA00023015"/>
    </source>
</evidence>
<evidence type="ECO:0000256" key="4">
    <source>
        <dbReference type="ARBA" id="ARBA00023242"/>
    </source>
</evidence>
<keyword evidence="3" id="KW-0804">Transcription</keyword>
<sequence>MSAKRACDACHRRKIRCVGGQPCWNCGHASLTCTYNAVPQKKGPKGNRAKVISELRETQLRDNANTGGYVDGFDTVTPPLSPPSSHKSEIVDQQLVSRCIESFFIELYPTIPIFEKGALLNRAKNISTSIDNYCLVMSLCAFVLTQPGLRVNDDDSLGGSRLTAQEGQILGKATFEEAVRIRKLSSFVERPNSDAVVTAFLLFGCCFCLDKHSTAWFYLREAATLAEIIGMDEESSYALQKHRSLTLHPKLTLPTLYEDSSDFSAVSALTQRVNLFRHFDDDFVGLWNQTKASCTAQWLVQLQQQLSDVLPEKVSGTESQTAVIKVSQQWLRLVVWRVSMAGGFLSSCSSHPAMRFTYPVDIARDFIEGTSDIALRSMSIHGSGLTEKLFDIACSLMDVIACTPTNSSETTISAVPKTYLNRLCSLLSRLPGGSSRYLPVLLSRIDGMVTPIEIQPLPSPFANPDCYFTMTTSGFASPSSTLTSPRTTEDLNAIGQQDNETICPVSVPEALLTRP</sequence>
<dbReference type="InterPro" id="IPR050797">
    <property type="entry name" value="Carb_Metab_Trans_Reg"/>
</dbReference>
<dbReference type="InParanoid" id="V5FVG2"/>
<reference evidence="7" key="1">
    <citation type="journal article" date="2014" name="Genome Announc.">
        <title>Draft genome sequence of the formaldehyde-resistant fungus Byssochlamys spectabilis No. 5 (anamorph Paecilomyces variotii No. 5) (NBRC109023).</title>
        <authorList>
            <person name="Oka T."/>
            <person name="Ekino K."/>
            <person name="Fukuda K."/>
            <person name="Nomura Y."/>
        </authorList>
    </citation>
    <scope>NUCLEOTIDE SEQUENCE [LARGE SCALE GENOMIC DNA]</scope>
    <source>
        <strain evidence="7">No. 5 / NBRC 109023</strain>
    </source>
</reference>